<name>A0ABV8DGK3_9BURK</name>
<evidence type="ECO:0000313" key="3">
    <source>
        <dbReference type="Proteomes" id="UP001595693"/>
    </source>
</evidence>
<reference evidence="3" key="1">
    <citation type="journal article" date="2019" name="Int. J. Syst. Evol. Microbiol.">
        <title>The Global Catalogue of Microorganisms (GCM) 10K type strain sequencing project: providing services to taxonomists for standard genome sequencing and annotation.</title>
        <authorList>
            <consortium name="The Broad Institute Genomics Platform"/>
            <consortium name="The Broad Institute Genome Sequencing Center for Infectious Disease"/>
            <person name="Wu L."/>
            <person name="Ma J."/>
        </authorList>
    </citation>
    <scope>NUCLEOTIDE SEQUENCE [LARGE SCALE GENOMIC DNA]</scope>
    <source>
        <strain evidence="3">CCUG 2113</strain>
    </source>
</reference>
<organism evidence="2 3">
    <name type="scientific">Acidovorax facilis</name>
    <dbReference type="NCBI Taxonomy" id="12917"/>
    <lineage>
        <taxon>Bacteria</taxon>
        <taxon>Pseudomonadati</taxon>
        <taxon>Pseudomonadota</taxon>
        <taxon>Betaproteobacteria</taxon>
        <taxon>Burkholderiales</taxon>
        <taxon>Comamonadaceae</taxon>
        <taxon>Acidovorax</taxon>
    </lineage>
</organism>
<dbReference type="PANTHER" id="PTHR42791">
    <property type="entry name" value="GNAT FAMILY ACETYLTRANSFERASE"/>
    <property type="match status" value="1"/>
</dbReference>
<dbReference type="SUPFAM" id="SSF55729">
    <property type="entry name" value="Acyl-CoA N-acyltransferases (Nat)"/>
    <property type="match status" value="1"/>
</dbReference>
<dbReference type="Proteomes" id="UP001595693">
    <property type="component" value="Unassembled WGS sequence"/>
</dbReference>
<dbReference type="EC" id="2.3.1.-" evidence="2"/>
<proteinExistence type="predicted"/>
<comment type="caution">
    <text evidence="2">The sequence shown here is derived from an EMBL/GenBank/DDBJ whole genome shotgun (WGS) entry which is preliminary data.</text>
</comment>
<dbReference type="GO" id="GO:0016746">
    <property type="term" value="F:acyltransferase activity"/>
    <property type="evidence" value="ECO:0007669"/>
    <property type="project" value="UniProtKB-KW"/>
</dbReference>
<dbReference type="PANTHER" id="PTHR42791:SF1">
    <property type="entry name" value="N-ACETYLTRANSFERASE DOMAIN-CONTAINING PROTEIN"/>
    <property type="match status" value="1"/>
</dbReference>
<keyword evidence="3" id="KW-1185">Reference proteome</keyword>
<protein>
    <submittedName>
        <fullName evidence="2">GNAT family N-acetyltransferase</fullName>
        <ecNumber evidence="2">2.3.1.-</ecNumber>
    </submittedName>
</protein>
<evidence type="ECO:0000313" key="2">
    <source>
        <dbReference type="EMBL" id="MFC3937711.1"/>
    </source>
</evidence>
<feature type="domain" description="N-acetyltransferase" evidence="1">
    <location>
        <begin position="127"/>
        <end position="183"/>
    </location>
</feature>
<dbReference type="Pfam" id="PF00583">
    <property type="entry name" value="Acetyltransf_1"/>
    <property type="match status" value="1"/>
</dbReference>
<keyword evidence="2" id="KW-0808">Transferase</keyword>
<keyword evidence="2" id="KW-0012">Acyltransferase</keyword>
<gene>
    <name evidence="2" type="ORF">ACFOW3_24065</name>
</gene>
<dbReference type="RefSeq" id="WP_055400642.1">
    <property type="nucleotide sequence ID" value="NZ_JAMXAX010000064.1"/>
</dbReference>
<dbReference type="EMBL" id="JBHSAJ010000070">
    <property type="protein sequence ID" value="MFC3937711.1"/>
    <property type="molecule type" value="Genomic_DNA"/>
</dbReference>
<evidence type="ECO:0000259" key="1">
    <source>
        <dbReference type="Pfam" id="PF00583"/>
    </source>
</evidence>
<dbReference type="InterPro" id="IPR052523">
    <property type="entry name" value="Trichothecene_AcTrans"/>
</dbReference>
<sequence>MSATTQPNSPSLHAHPHACAALAEALFNDPFYQAVTIDHAANTVRRLQVLAHYCALAMDEARAVGDVQVADPHGAALWITPHAPAADKAQYSAQRTRSLRQLLGPLGFDHYQRICAAMEAQVPADLHSAWYLSILGVHTAARGHGLAQRLLAPTLAKADQAGASCFLETFNPLSVPFYSRLGFTRSVECVEPITGSTYWLLVRGAAVLGR</sequence>
<dbReference type="InterPro" id="IPR016181">
    <property type="entry name" value="Acyl_CoA_acyltransferase"/>
</dbReference>
<dbReference type="InterPro" id="IPR000182">
    <property type="entry name" value="GNAT_dom"/>
</dbReference>
<accession>A0ABV8DGK3</accession>
<dbReference type="CDD" id="cd04301">
    <property type="entry name" value="NAT_SF"/>
    <property type="match status" value="1"/>
</dbReference>
<dbReference type="Gene3D" id="3.40.630.30">
    <property type="match status" value="1"/>
</dbReference>